<feature type="compositionally biased region" description="Low complexity" evidence="2">
    <location>
        <begin position="374"/>
        <end position="390"/>
    </location>
</feature>
<feature type="compositionally biased region" description="Basic and acidic residues" evidence="2">
    <location>
        <begin position="443"/>
        <end position="454"/>
    </location>
</feature>
<evidence type="ECO:0000313" key="4">
    <source>
        <dbReference type="Proteomes" id="UP000237144"/>
    </source>
</evidence>
<evidence type="ECO:0000256" key="2">
    <source>
        <dbReference type="SAM" id="MobiDB-lite"/>
    </source>
</evidence>
<dbReference type="EMBL" id="PJQD01000085">
    <property type="protein sequence ID" value="POY71244.1"/>
    <property type="molecule type" value="Genomic_DNA"/>
</dbReference>
<proteinExistence type="inferred from homology"/>
<evidence type="ECO:0000256" key="1">
    <source>
        <dbReference type="ARBA" id="ARBA00005564"/>
    </source>
</evidence>
<feature type="region of interest" description="Disordered" evidence="2">
    <location>
        <begin position="443"/>
        <end position="470"/>
    </location>
</feature>
<name>A0A2S5B383_9BASI</name>
<dbReference type="Proteomes" id="UP000237144">
    <property type="component" value="Unassembled WGS sequence"/>
</dbReference>
<dbReference type="Gene3D" id="2.130.10.10">
    <property type="entry name" value="YVTN repeat-like/Quinoprotein amine dehydrogenase"/>
    <property type="match status" value="1"/>
</dbReference>
<dbReference type="GO" id="GO:0017057">
    <property type="term" value="F:6-phosphogluconolactonase activity"/>
    <property type="evidence" value="ECO:0007669"/>
    <property type="project" value="TreeGrafter"/>
</dbReference>
<reference evidence="3 4" key="1">
    <citation type="journal article" date="2018" name="Front. Microbiol.">
        <title>Prospects for Fungal Bioremediation of Acidic Radioactive Waste Sites: Characterization and Genome Sequence of Rhodotorula taiwanensis MD1149.</title>
        <authorList>
            <person name="Tkavc R."/>
            <person name="Matrosova V.Y."/>
            <person name="Grichenko O.E."/>
            <person name="Gostincar C."/>
            <person name="Volpe R.P."/>
            <person name="Klimenkova P."/>
            <person name="Gaidamakova E.K."/>
            <person name="Zhou C.E."/>
            <person name="Stewart B.J."/>
            <person name="Lyman M.G."/>
            <person name="Malfatti S.A."/>
            <person name="Rubinfeld B."/>
            <person name="Courtot M."/>
            <person name="Singh J."/>
            <person name="Dalgard C.L."/>
            <person name="Hamilton T."/>
            <person name="Frey K.G."/>
            <person name="Gunde-Cimerman N."/>
            <person name="Dugan L."/>
            <person name="Daly M.J."/>
        </authorList>
    </citation>
    <scope>NUCLEOTIDE SEQUENCE [LARGE SCALE GENOMIC DNA]</scope>
    <source>
        <strain evidence="3 4">MD1149</strain>
    </source>
</reference>
<feature type="region of interest" description="Disordered" evidence="2">
    <location>
        <begin position="370"/>
        <end position="407"/>
    </location>
</feature>
<comment type="caution">
    <text evidence="3">The sequence shown here is derived from an EMBL/GenBank/DDBJ whole genome shotgun (WGS) entry which is preliminary data.</text>
</comment>
<dbReference type="InterPro" id="IPR019405">
    <property type="entry name" value="Lactonase_7-beta_prop"/>
</dbReference>
<evidence type="ECO:0000313" key="3">
    <source>
        <dbReference type="EMBL" id="POY71244.1"/>
    </source>
</evidence>
<dbReference type="PANTHER" id="PTHR30344">
    <property type="entry name" value="6-PHOSPHOGLUCONOLACTONASE-RELATED"/>
    <property type="match status" value="1"/>
</dbReference>
<dbReference type="InterPro" id="IPR011048">
    <property type="entry name" value="Haem_d1_sf"/>
</dbReference>
<sequence length="470" mass="51344">MTGVCAVSPASSLVAAAAAADHLVCPRVHYLLCGTFNTLFLYLLAFSPYSTSSNPNHPRGGVTLTVHRRIRAQGPHQFLALDQHRKTAYATTWALPPTLSSWHVVDQGRGGLKHVNTVPISATGSYLTVSPASLPFPPRVYQAGGPVAQAFSIDPTTGGYGDEIQEVIYLDGGKRELLDPRTDKTRVALRYGSHAVDIDPVRRRAYIPHVGHDTIYVYSFEQDGRLRLLAGIPTHGERGHEGPRHSVPSRSGNKLYVVTEHTSYLDVYNVHASKPYLYHSQRLSVIPAHQNATRHLYRGDTLRLSADNRRLYVTTRGKTPSQRGWVTTYALEADGSVKESPELHKGFGALSRFETQTSGGKANAIEVFPPDFWSEPPSSASSSEAAASASGNAEILVDGPRPGPDGRDYLVLTDDELGYVSILEWRDQWQQLREVATVQLGVDKPEEGDGHGEILEEETATGASHAVWLS</sequence>
<keyword evidence="4" id="KW-1185">Reference proteome</keyword>
<accession>A0A2S5B383</accession>
<comment type="similarity">
    <text evidence="1">Belongs to the cycloisomerase 2 family.</text>
</comment>
<organism evidence="3 4">
    <name type="scientific">Rhodotorula taiwanensis</name>
    <dbReference type="NCBI Taxonomy" id="741276"/>
    <lineage>
        <taxon>Eukaryota</taxon>
        <taxon>Fungi</taxon>
        <taxon>Dikarya</taxon>
        <taxon>Basidiomycota</taxon>
        <taxon>Pucciniomycotina</taxon>
        <taxon>Microbotryomycetes</taxon>
        <taxon>Sporidiobolales</taxon>
        <taxon>Sporidiobolaceae</taxon>
        <taxon>Rhodotorula</taxon>
    </lineage>
</organism>
<dbReference type="InterPro" id="IPR050282">
    <property type="entry name" value="Cycloisomerase_2"/>
</dbReference>
<gene>
    <name evidence="3" type="ORF">BMF94_5556</name>
</gene>
<dbReference type="SUPFAM" id="SSF51004">
    <property type="entry name" value="C-terminal (heme d1) domain of cytochrome cd1-nitrite reductase"/>
    <property type="match status" value="1"/>
</dbReference>
<dbReference type="Pfam" id="PF10282">
    <property type="entry name" value="Lactonase"/>
    <property type="match status" value="1"/>
</dbReference>
<dbReference type="OrthoDB" id="1715191at2759"/>
<dbReference type="PANTHER" id="PTHR30344:SF4">
    <property type="entry name" value="CYCLASE, PUTATIVE (AFU_ORTHOLOGUE AFUA_6G11580)-RELATED"/>
    <property type="match status" value="1"/>
</dbReference>
<protein>
    <submittedName>
        <fullName evidence="3">Uncharacterized protein</fullName>
    </submittedName>
</protein>
<dbReference type="AlphaFoldDB" id="A0A2S5B383"/>
<dbReference type="InterPro" id="IPR015943">
    <property type="entry name" value="WD40/YVTN_repeat-like_dom_sf"/>
</dbReference>